<feature type="region of interest" description="Disordered" evidence="1">
    <location>
        <begin position="1"/>
        <end position="191"/>
    </location>
</feature>
<proteinExistence type="predicted"/>
<feature type="compositionally biased region" description="Polar residues" evidence="1">
    <location>
        <begin position="246"/>
        <end position="275"/>
    </location>
</feature>
<evidence type="ECO:0000313" key="3">
    <source>
        <dbReference type="Proteomes" id="UP000271974"/>
    </source>
</evidence>
<feature type="compositionally biased region" description="Basic and acidic residues" evidence="1">
    <location>
        <begin position="399"/>
        <end position="412"/>
    </location>
</feature>
<feature type="compositionally biased region" description="Basic and acidic residues" evidence="1">
    <location>
        <begin position="543"/>
        <end position="556"/>
    </location>
</feature>
<dbReference type="Proteomes" id="UP000271974">
    <property type="component" value="Unassembled WGS sequence"/>
</dbReference>
<evidence type="ECO:0000313" key="2">
    <source>
        <dbReference type="EMBL" id="RUS84106.1"/>
    </source>
</evidence>
<dbReference type="EMBL" id="RQTK01000218">
    <property type="protein sequence ID" value="RUS84106.1"/>
    <property type="molecule type" value="Genomic_DNA"/>
</dbReference>
<organism evidence="2 3">
    <name type="scientific">Elysia chlorotica</name>
    <name type="common">Eastern emerald elysia</name>
    <name type="synonym">Sea slug</name>
    <dbReference type="NCBI Taxonomy" id="188477"/>
    <lineage>
        <taxon>Eukaryota</taxon>
        <taxon>Metazoa</taxon>
        <taxon>Spiralia</taxon>
        <taxon>Lophotrochozoa</taxon>
        <taxon>Mollusca</taxon>
        <taxon>Gastropoda</taxon>
        <taxon>Heterobranchia</taxon>
        <taxon>Euthyneura</taxon>
        <taxon>Panpulmonata</taxon>
        <taxon>Sacoglossa</taxon>
        <taxon>Placobranchoidea</taxon>
        <taxon>Plakobranchidae</taxon>
        <taxon>Elysia</taxon>
    </lineage>
</organism>
<feature type="compositionally biased region" description="Basic and acidic residues" evidence="1">
    <location>
        <begin position="180"/>
        <end position="191"/>
    </location>
</feature>
<feature type="compositionally biased region" description="Polar residues" evidence="1">
    <location>
        <begin position="612"/>
        <end position="628"/>
    </location>
</feature>
<feature type="region of interest" description="Disordered" evidence="1">
    <location>
        <begin position="235"/>
        <end position="330"/>
    </location>
</feature>
<gene>
    <name evidence="2" type="ORF">EGW08_008145</name>
</gene>
<feature type="compositionally biased region" description="Polar residues" evidence="1">
    <location>
        <begin position="383"/>
        <end position="398"/>
    </location>
</feature>
<feature type="compositionally biased region" description="Low complexity" evidence="1">
    <location>
        <begin position="671"/>
        <end position="685"/>
    </location>
</feature>
<comment type="caution">
    <text evidence="2">The sequence shown here is derived from an EMBL/GenBank/DDBJ whole genome shotgun (WGS) entry which is preliminary data.</text>
</comment>
<sequence>MGQPEPVRAPRHRSLPELHGRQSPRSVKSAPWESNFDYGLYTSGHDSPTASAGRRDPRHASFVSAGSDSESGISQRKRYFPGRKGSDNESDGSASRRRRRDRDSDSGSEVSFTMANKGRKKRNPNGPIEFKNFDSHILYPFHDKENNQNGSIPSLHSAPAGELKQRRRRRRSKSPGNSKRPPEELKQHIEFDLIDTEGMTEDQLRDITYTKVETKANLFRVKYSPKFRQKIWASRRKSFGDADRNSAPSRTNLSRQESYNTDPAGTTTRGNQDLFDSQYGFRNSPRRDEESHGGRASDWSAPSPGSERSAGRGSGLGGYTSAPSSKAYHNPVYLRHRDAVLATGNDSGNDNRGSTRYRNSSGQDMHHGSSVGNHSSYGDVYGQQPNQQNGSNTINSSKDFNHNRFNYQREHQSSGGASLRQTNYDHASPGRPTHEGLSPYSESYTRAAHQALQSPYDASVGRGESHLNTSRLDPRVTPQRNAQQADSVRIESRGYGATLHRFSGSGPHHPGHAMNGSLPGPGSVPPQYQPSPVNQGQAFVRSSDPRPVRNSYEEGNRGYGPTAPRSMPRPSYSHQPPAAPPHKPGFDRPSPSTPGGYHYSSGRSHTPGYTGHQGQQSGSPSNGHSTDQSRCDPGVMSVQQHDPRNSYGAYSQNSRAQGQPPSYRASTYQEQTPQRPPSGSRQPQRAGYRSDLVTQL</sequence>
<name>A0A433TRK4_ELYCH</name>
<protein>
    <submittedName>
        <fullName evidence="2">Uncharacterized protein</fullName>
    </submittedName>
</protein>
<evidence type="ECO:0000256" key="1">
    <source>
        <dbReference type="SAM" id="MobiDB-lite"/>
    </source>
</evidence>
<feature type="compositionally biased region" description="Basic and acidic residues" evidence="1">
    <location>
        <begin position="285"/>
        <end position="295"/>
    </location>
</feature>
<dbReference type="AlphaFoldDB" id="A0A433TRK4"/>
<feature type="compositionally biased region" description="Polar residues" evidence="1">
    <location>
        <begin position="413"/>
        <end position="425"/>
    </location>
</feature>
<feature type="region of interest" description="Disordered" evidence="1">
    <location>
        <begin position="342"/>
        <end position="696"/>
    </location>
</feature>
<accession>A0A433TRK4</accession>
<reference evidence="2 3" key="1">
    <citation type="submission" date="2019-01" db="EMBL/GenBank/DDBJ databases">
        <title>A draft genome assembly of the solar-powered sea slug Elysia chlorotica.</title>
        <authorList>
            <person name="Cai H."/>
            <person name="Li Q."/>
            <person name="Fang X."/>
            <person name="Li J."/>
            <person name="Curtis N.E."/>
            <person name="Altenburger A."/>
            <person name="Shibata T."/>
            <person name="Feng M."/>
            <person name="Maeda T."/>
            <person name="Schwartz J.A."/>
            <person name="Shigenobu S."/>
            <person name="Lundholm N."/>
            <person name="Nishiyama T."/>
            <person name="Yang H."/>
            <person name="Hasebe M."/>
            <person name="Li S."/>
            <person name="Pierce S.K."/>
            <person name="Wang J."/>
        </authorList>
    </citation>
    <scope>NUCLEOTIDE SEQUENCE [LARGE SCALE GENOMIC DNA]</scope>
    <source>
        <strain evidence="2">EC2010</strain>
        <tissue evidence="2">Whole organism of an adult</tissue>
    </source>
</reference>
<feature type="compositionally biased region" description="Polar residues" evidence="1">
    <location>
        <begin position="648"/>
        <end position="670"/>
    </location>
</feature>
<feature type="compositionally biased region" description="Polar residues" evidence="1">
    <location>
        <begin position="64"/>
        <end position="74"/>
    </location>
</feature>
<dbReference type="STRING" id="188477.A0A433TRK4"/>
<keyword evidence="3" id="KW-1185">Reference proteome</keyword>
<feature type="compositionally biased region" description="Polar residues" evidence="1">
    <location>
        <begin position="344"/>
        <end position="363"/>
    </location>
</feature>
<dbReference type="OrthoDB" id="6288939at2759"/>